<gene>
    <name evidence="1" type="ORF">BS47DRAFT_1348361</name>
</gene>
<dbReference type="AlphaFoldDB" id="A0A9P6AQB6"/>
<keyword evidence="2" id="KW-1185">Reference proteome</keyword>
<evidence type="ECO:0000313" key="2">
    <source>
        <dbReference type="Proteomes" id="UP000886523"/>
    </source>
</evidence>
<proteinExistence type="predicted"/>
<protein>
    <submittedName>
        <fullName evidence="1">Uncharacterized protein</fullName>
    </submittedName>
</protein>
<dbReference type="Proteomes" id="UP000886523">
    <property type="component" value="Unassembled WGS sequence"/>
</dbReference>
<accession>A0A9P6AQB6</accession>
<organism evidence="1 2">
    <name type="scientific">Hydnum rufescens UP504</name>
    <dbReference type="NCBI Taxonomy" id="1448309"/>
    <lineage>
        <taxon>Eukaryota</taxon>
        <taxon>Fungi</taxon>
        <taxon>Dikarya</taxon>
        <taxon>Basidiomycota</taxon>
        <taxon>Agaricomycotina</taxon>
        <taxon>Agaricomycetes</taxon>
        <taxon>Cantharellales</taxon>
        <taxon>Hydnaceae</taxon>
        <taxon>Hydnum</taxon>
    </lineage>
</organism>
<name>A0A9P6AQB6_9AGAM</name>
<reference evidence="1" key="1">
    <citation type="journal article" date="2020" name="Nat. Commun.">
        <title>Large-scale genome sequencing of mycorrhizal fungi provides insights into the early evolution of symbiotic traits.</title>
        <authorList>
            <person name="Miyauchi S."/>
            <person name="Kiss E."/>
            <person name="Kuo A."/>
            <person name="Drula E."/>
            <person name="Kohler A."/>
            <person name="Sanchez-Garcia M."/>
            <person name="Morin E."/>
            <person name="Andreopoulos B."/>
            <person name="Barry K.W."/>
            <person name="Bonito G."/>
            <person name="Buee M."/>
            <person name="Carver A."/>
            <person name="Chen C."/>
            <person name="Cichocki N."/>
            <person name="Clum A."/>
            <person name="Culley D."/>
            <person name="Crous P.W."/>
            <person name="Fauchery L."/>
            <person name="Girlanda M."/>
            <person name="Hayes R.D."/>
            <person name="Keri Z."/>
            <person name="LaButti K."/>
            <person name="Lipzen A."/>
            <person name="Lombard V."/>
            <person name="Magnuson J."/>
            <person name="Maillard F."/>
            <person name="Murat C."/>
            <person name="Nolan M."/>
            <person name="Ohm R.A."/>
            <person name="Pangilinan J."/>
            <person name="Pereira M.F."/>
            <person name="Perotto S."/>
            <person name="Peter M."/>
            <person name="Pfister S."/>
            <person name="Riley R."/>
            <person name="Sitrit Y."/>
            <person name="Stielow J.B."/>
            <person name="Szollosi G."/>
            <person name="Zifcakova L."/>
            <person name="Stursova M."/>
            <person name="Spatafora J.W."/>
            <person name="Tedersoo L."/>
            <person name="Vaario L.M."/>
            <person name="Yamada A."/>
            <person name="Yan M."/>
            <person name="Wang P."/>
            <person name="Xu J."/>
            <person name="Bruns T."/>
            <person name="Baldrian P."/>
            <person name="Vilgalys R."/>
            <person name="Dunand C."/>
            <person name="Henrissat B."/>
            <person name="Grigoriev I.V."/>
            <person name="Hibbett D."/>
            <person name="Nagy L.G."/>
            <person name="Martin F.M."/>
        </authorList>
    </citation>
    <scope>NUCLEOTIDE SEQUENCE</scope>
    <source>
        <strain evidence="1">UP504</strain>
    </source>
</reference>
<evidence type="ECO:0000313" key="1">
    <source>
        <dbReference type="EMBL" id="KAF9510079.1"/>
    </source>
</evidence>
<sequence>MGLAKAVVHSHRQTILLNVSSKIAALPILRTYRPTKYENIEHRSRPDPRLDICLENKNRL</sequence>
<dbReference type="EMBL" id="MU129023">
    <property type="protein sequence ID" value="KAF9510079.1"/>
    <property type="molecule type" value="Genomic_DNA"/>
</dbReference>
<comment type="caution">
    <text evidence="1">The sequence shown here is derived from an EMBL/GenBank/DDBJ whole genome shotgun (WGS) entry which is preliminary data.</text>
</comment>